<dbReference type="InterPro" id="IPR006311">
    <property type="entry name" value="TAT_signal"/>
</dbReference>
<evidence type="ECO:0000313" key="2">
    <source>
        <dbReference type="EMBL" id="GAA3764242.1"/>
    </source>
</evidence>
<dbReference type="PROSITE" id="PS51318">
    <property type="entry name" value="TAT"/>
    <property type="match status" value="1"/>
</dbReference>
<dbReference type="EMBL" id="BAABAF010000005">
    <property type="protein sequence ID" value="GAA3764242.1"/>
    <property type="molecule type" value="Genomic_DNA"/>
</dbReference>
<organism evidence="2 3">
    <name type="scientific">Microbacterium kribbense</name>
    <dbReference type="NCBI Taxonomy" id="433645"/>
    <lineage>
        <taxon>Bacteria</taxon>
        <taxon>Bacillati</taxon>
        <taxon>Actinomycetota</taxon>
        <taxon>Actinomycetes</taxon>
        <taxon>Micrococcales</taxon>
        <taxon>Microbacteriaceae</taxon>
        <taxon>Microbacterium</taxon>
    </lineage>
</organism>
<keyword evidence="3" id="KW-1185">Reference proteome</keyword>
<reference evidence="3" key="1">
    <citation type="journal article" date="2019" name="Int. J. Syst. Evol. Microbiol.">
        <title>The Global Catalogue of Microorganisms (GCM) 10K type strain sequencing project: providing services to taxonomists for standard genome sequencing and annotation.</title>
        <authorList>
            <consortium name="The Broad Institute Genomics Platform"/>
            <consortium name="The Broad Institute Genome Sequencing Center for Infectious Disease"/>
            <person name="Wu L."/>
            <person name="Ma J."/>
        </authorList>
    </citation>
    <scope>NUCLEOTIDE SEQUENCE [LARGE SCALE GENOMIC DNA]</scope>
    <source>
        <strain evidence="3">JCM 16950</strain>
    </source>
</reference>
<feature type="chain" id="PRO_5046337993" description="Lipoprotein" evidence="1">
    <location>
        <begin position="29"/>
        <end position="179"/>
    </location>
</feature>
<feature type="signal peptide" evidence="1">
    <location>
        <begin position="1"/>
        <end position="28"/>
    </location>
</feature>
<protein>
    <recommendedName>
        <fullName evidence="4">Lipoprotein</fullName>
    </recommendedName>
</protein>
<comment type="caution">
    <text evidence="2">The sequence shown here is derived from an EMBL/GenBank/DDBJ whole genome shotgun (WGS) entry which is preliminary data.</text>
</comment>
<evidence type="ECO:0008006" key="4">
    <source>
        <dbReference type="Google" id="ProtNLM"/>
    </source>
</evidence>
<keyword evidence="1" id="KW-0732">Signal</keyword>
<sequence length="179" mass="18712">MSPRRIAVALIAACAVAVLTGCAPAAHAPTQTPTPTFTSEAQAFQAAEETYRAYVDALNHVDTRRPATFEDVYKWATGTAKASDKKVLTGYHSSGTRISGESVVTVVIPASTSAPFSSVELAACLDVSAIQLLDPSGKSVVNPERPEIQSISVTLDRSSSSRTGLLVSNIFAREGAPSC</sequence>
<dbReference type="PROSITE" id="PS51257">
    <property type="entry name" value="PROKAR_LIPOPROTEIN"/>
    <property type="match status" value="1"/>
</dbReference>
<dbReference type="Proteomes" id="UP001500540">
    <property type="component" value="Unassembled WGS sequence"/>
</dbReference>
<evidence type="ECO:0000256" key="1">
    <source>
        <dbReference type="SAM" id="SignalP"/>
    </source>
</evidence>
<name>A0ABP7GH61_9MICO</name>
<dbReference type="RefSeq" id="WP_344782289.1">
    <property type="nucleotide sequence ID" value="NZ_BAABAF010000005.1"/>
</dbReference>
<proteinExistence type="predicted"/>
<accession>A0ABP7GH61</accession>
<evidence type="ECO:0000313" key="3">
    <source>
        <dbReference type="Proteomes" id="UP001500540"/>
    </source>
</evidence>
<gene>
    <name evidence="2" type="ORF">GCM10022240_15700</name>
</gene>